<gene>
    <name evidence="1" type="ORF">P0Y53_00080</name>
</gene>
<sequence>MKGIDLNILKQRIQDIVFKHFVDSRDYNGIPLRDISDTLEINYAHSIEYMIAFE</sequence>
<accession>A0AAJ5WWZ5</accession>
<dbReference type="EMBL" id="CP119311">
    <property type="protein sequence ID" value="WEK35880.1"/>
    <property type="molecule type" value="Genomic_DNA"/>
</dbReference>
<protein>
    <submittedName>
        <fullName evidence="1">Uncharacterized protein</fullName>
    </submittedName>
</protein>
<evidence type="ECO:0000313" key="2">
    <source>
        <dbReference type="Proteomes" id="UP001220610"/>
    </source>
</evidence>
<organism evidence="1 2">
    <name type="scientific">Candidatus Pseudobacter hemicellulosilyticus</name>
    <dbReference type="NCBI Taxonomy" id="3121375"/>
    <lineage>
        <taxon>Bacteria</taxon>
        <taxon>Pseudomonadati</taxon>
        <taxon>Bacteroidota</taxon>
        <taxon>Chitinophagia</taxon>
        <taxon>Chitinophagales</taxon>
        <taxon>Chitinophagaceae</taxon>
        <taxon>Pseudobacter</taxon>
    </lineage>
</organism>
<reference evidence="1" key="1">
    <citation type="submission" date="2023-03" db="EMBL/GenBank/DDBJ databases">
        <title>Andean soil-derived lignocellulolytic bacterial consortium as a source of novel taxa and putative plastic-active enzymes.</title>
        <authorList>
            <person name="Diaz-Garcia L."/>
            <person name="Chuvochina M."/>
            <person name="Feuerriegel G."/>
            <person name="Bunk B."/>
            <person name="Sproer C."/>
            <person name="Streit W.R."/>
            <person name="Rodriguez L.M."/>
            <person name="Overmann J."/>
            <person name="Jimenez D.J."/>
        </authorList>
    </citation>
    <scope>NUCLEOTIDE SEQUENCE</scope>
    <source>
        <strain evidence="1">MAG 7</strain>
    </source>
</reference>
<dbReference type="AlphaFoldDB" id="A0AAJ5WWZ5"/>
<proteinExistence type="predicted"/>
<dbReference type="Proteomes" id="UP001220610">
    <property type="component" value="Chromosome"/>
</dbReference>
<name>A0AAJ5WWZ5_9BACT</name>
<evidence type="ECO:0000313" key="1">
    <source>
        <dbReference type="EMBL" id="WEK35880.1"/>
    </source>
</evidence>